<reference evidence="3" key="2">
    <citation type="submission" date="2015-01" db="EMBL/GenBank/DDBJ databases">
        <title>Evolutionary Origins and Diversification of the Mycorrhizal Mutualists.</title>
        <authorList>
            <consortium name="DOE Joint Genome Institute"/>
            <consortium name="Mycorrhizal Genomics Consortium"/>
            <person name="Kohler A."/>
            <person name="Kuo A."/>
            <person name="Nagy L.G."/>
            <person name="Floudas D."/>
            <person name="Copeland A."/>
            <person name="Barry K.W."/>
            <person name="Cichocki N."/>
            <person name="Veneault-Fourrey C."/>
            <person name="LaButti K."/>
            <person name="Lindquist E.A."/>
            <person name="Lipzen A."/>
            <person name="Lundell T."/>
            <person name="Morin E."/>
            <person name="Murat C."/>
            <person name="Riley R."/>
            <person name="Ohm R."/>
            <person name="Sun H."/>
            <person name="Tunlid A."/>
            <person name="Henrissat B."/>
            <person name="Grigoriev I.V."/>
            <person name="Hibbett D.S."/>
            <person name="Martin F."/>
        </authorList>
    </citation>
    <scope>NUCLEOTIDE SEQUENCE [LARGE SCALE GENOMIC DNA]</scope>
    <source>
        <strain evidence="3">Ve08.2h10</strain>
    </source>
</reference>
<accession>A0A0D0DW51</accession>
<dbReference type="AlphaFoldDB" id="A0A0D0DW51"/>
<proteinExistence type="predicted"/>
<keyword evidence="3" id="KW-1185">Reference proteome</keyword>
<organism evidence="2 3">
    <name type="scientific">Paxillus rubicundulus Ve08.2h10</name>
    <dbReference type="NCBI Taxonomy" id="930991"/>
    <lineage>
        <taxon>Eukaryota</taxon>
        <taxon>Fungi</taxon>
        <taxon>Dikarya</taxon>
        <taxon>Basidiomycota</taxon>
        <taxon>Agaricomycotina</taxon>
        <taxon>Agaricomycetes</taxon>
        <taxon>Agaricomycetidae</taxon>
        <taxon>Boletales</taxon>
        <taxon>Paxilineae</taxon>
        <taxon>Paxillaceae</taxon>
        <taxon>Paxillus</taxon>
    </lineage>
</organism>
<dbReference type="OrthoDB" id="2688210at2759"/>
<feature type="coiled-coil region" evidence="1">
    <location>
        <begin position="58"/>
        <end position="85"/>
    </location>
</feature>
<reference evidence="2 3" key="1">
    <citation type="submission" date="2014-04" db="EMBL/GenBank/DDBJ databases">
        <authorList>
            <consortium name="DOE Joint Genome Institute"/>
            <person name="Kuo A."/>
            <person name="Kohler A."/>
            <person name="Jargeat P."/>
            <person name="Nagy L.G."/>
            <person name="Floudas D."/>
            <person name="Copeland A."/>
            <person name="Barry K.W."/>
            <person name="Cichocki N."/>
            <person name="Veneault-Fourrey C."/>
            <person name="LaButti K."/>
            <person name="Lindquist E.A."/>
            <person name="Lipzen A."/>
            <person name="Lundell T."/>
            <person name="Morin E."/>
            <person name="Murat C."/>
            <person name="Sun H."/>
            <person name="Tunlid A."/>
            <person name="Henrissat B."/>
            <person name="Grigoriev I.V."/>
            <person name="Hibbett D.S."/>
            <person name="Martin F."/>
            <person name="Nordberg H.P."/>
            <person name="Cantor M.N."/>
            <person name="Hua S.X."/>
        </authorList>
    </citation>
    <scope>NUCLEOTIDE SEQUENCE [LARGE SCALE GENOMIC DNA]</scope>
    <source>
        <strain evidence="2 3">Ve08.2h10</strain>
    </source>
</reference>
<gene>
    <name evidence="2" type="ORF">PAXRUDRAFT_143871</name>
</gene>
<evidence type="ECO:0000313" key="3">
    <source>
        <dbReference type="Proteomes" id="UP000054538"/>
    </source>
</evidence>
<sequence>MLPAQSPHNADPHDYGAEKYAPDCQPLIAKFGIFHKEAMQWLLKIWTAQNQPECQDWIACQHVEAEEARQEQEQLLRQWEDANHLRFQEEEAACQEERKKNHNKFLPFNNIKLALTISIMPSPHTLCKLYKGEYIELHYFSNKGLAEAQSISHSVDDDAPALLQDKQGLHLFVPIAVAKAKETVIPDHKLTWSQIDEAMHQLLQAMKECGWEEDHVGAHLQFWMSLSAHKWQHNPKYSTCQVLIVYQATYQRRWHDTLGTMSSFNLKYLDEEALIKIKFKIANKLHTAITNQAREVSTLFHYLTFTCISPCKMHYTSHSMKNFSFPYSIGLHTNNNGPWCGPTTWPIGTWHCTHNTASTWVHTPIYAYM</sequence>
<evidence type="ECO:0000256" key="1">
    <source>
        <dbReference type="SAM" id="Coils"/>
    </source>
</evidence>
<evidence type="ECO:0000313" key="2">
    <source>
        <dbReference type="EMBL" id="KIK93976.1"/>
    </source>
</evidence>
<dbReference type="Proteomes" id="UP000054538">
    <property type="component" value="Unassembled WGS sequence"/>
</dbReference>
<keyword evidence="1" id="KW-0175">Coiled coil</keyword>
<name>A0A0D0DW51_9AGAM</name>
<dbReference type="EMBL" id="KN825139">
    <property type="protein sequence ID" value="KIK93976.1"/>
    <property type="molecule type" value="Genomic_DNA"/>
</dbReference>
<dbReference type="HOGENOM" id="CLU_052398_0_1_1"/>
<dbReference type="InParanoid" id="A0A0D0DW51"/>
<protein>
    <submittedName>
        <fullName evidence="2">Uncharacterized protein</fullName>
    </submittedName>
</protein>